<evidence type="ECO:0000313" key="1">
    <source>
        <dbReference type="EMBL" id="KAG8386577.1"/>
    </source>
</evidence>
<accession>A0AAV6Y0W2</accession>
<protein>
    <submittedName>
        <fullName evidence="1">Uncharacterized protein</fullName>
    </submittedName>
</protein>
<keyword evidence="2" id="KW-1185">Reference proteome</keyword>
<comment type="caution">
    <text evidence="1">The sequence shown here is derived from an EMBL/GenBank/DDBJ whole genome shotgun (WGS) entry which is preliminary data.</text>
</comment>
<sequence length="165" mass="18544">MSQEPRTSQIAHENLSSDQRSLNISLFAKGNADSCGFMEEKQLFPGSFKSWDLNLVSENHDGDPMHIYPSVTQTGKVTTPIDVDLSISNNLPNKNGWLWTLISELLGNDSPNCYSVYKLKFFAQSYGFPNEEAFWGPGSSHAELWENHFDHFSSVQLLSVYLSCS</sequence>
<proteinExistence type="predicted"/>
<dbReference type="PANTHER" id="PTHR36056">
    <property type="entry name" value="PROTEIN, PUTATIVE-RELATED"/>
    <property type="match status" value="1"/>
</dbReference>
<organism evidence="1 2">
    <name type="scientific">Buddleja alternifolia</name>
    <dbReference type="NCBI Taxonomy" id="168488"/>
    <lineage>
        <taxon>Eukaryota</taxon>
        <taxon>Viridiplantae</taxon>
        <taxon>Streptophyta</taxon>
        <taxon>Embryophyta</taxon>
        <taxon>Tracheophyta</taxon>
        <taxon>Spermatophyta</taxon>
        <taxon>Magnoliopsida</taxon>
        <taxon>eudicotyledons</taxon>
        <taxon>Gunneridae</taxon>
        <taxon>Pentapetalae</taxon>
        <taxon>asterids</taxon>
        <taxon>lamiids</taxon>
        <taxon>Lamiales</taxon>
        <taxon>Scrophulariaceae</taxon>
        <taxon>Buddlejeae</taxon>
        <taxon>Buddleja</taxon>
    </lineage>
</organism>
<dbReference type="AlphaFoldDB" id="A0AAV6Y0W2"/>
<reference evidence="1" key="1">
    <citation type="submission" date="2019-10" db="EMBL/GenBank/DDBJ databases">
        <authorList>
            <person name="Zhang R."/>
            <person name="Pan Y."/>
            <person name="Wang J."/>
            <person name="Ma R."/>
            <person name="Yu S."/>
        </authorList>
    </citation>
    <scope>NUCLEOTIDE SEQUENCE</scope>
    <source>
        <strain evidence="1">LA-IB0</strain>
        <tissue evidence="1">Leaf</tissue>
    </source>
</reference>
<name>A0AAV6Y0W2_9LAMI</name>
<dbReference type="PANTHER" id="PTHR36056:SF1">
    <property type="entry name" value="PROTEIN, PUTATIVE-RELATED"/>
    <property type="match status" value="1"/>
</dbReference>
<evidence type="ECO:0000313" key="2">
    <source>
        <dbReference type="Proteomes" id="UP000826271"/>
    </source>
</evidence>
<dbReference type="InterPro" id="IPR040276">
    <property type="entry name" value="At4g26450-like"/>
</dbReference>
<dbReference type="Proteomes" id="UP000826271">
    <property type="component" value="Unassembled WGS sequence"/>
</dbReference>
<gene>
    <name evidence="1" type="ORF">BUALT_Bualt03G0162800</name>
</gene>
<dbReference type="EMBL" id="WHWC01000003">
    <property type="protein sequence ID" value="KAG8386577.1"/>
    <property type="molecule type" value="Genomic_DNA"/>
</dbReference>